<accession>A0A1C6SMX3</accession>
<keyword evidence="2" id="KW-1185">Reference proteome</keyword>
<evidence type="ECO:0000313" key="2">
    <source>
        <dbReference type="Proteomes" id="UP000198959"/>
    </source>
</evidence>
<protein>
    <submittedName>
        <fullName evidence="1">Uncharacterized protein</fullName>
    </submittedName>
</protein>
<gene>
    <name evidence="1" type="ORF">GA0074692_3019</name>
</gene>
<name>A0A1C6SMX3_9ACTN</name>
<evidence type="ECO:0000313" key="1">
    <source>
        <dbReference type="EMBL" id="SCL30936.1"/>
    </source>
</evidence>
<reference evidence="2" key="1">
    <citation type="submission" date="2016-06" db="EMBL/GenBank/DDBJ databases">
        <authorList>
            <person name="Varghese N."/>
            <person name="Submissions Spin"/>
        </authorList>
    </citation>
    <scope>NUCLEOTIDE SEQUENCE [LARGE SCALE GENOMIC DNA]</scope>
    <source>
        <strain evidence="2">DSM 43817</strain>
    </source>
</reference>
<sequence length="74" mass="7939">MTGAYTGEVAIRTHDGEWVEHEKSPGAPAISALGVIGFPFRLAARALDGEPNKSLASFVHALRAIAERAQRDRP</sequence>
<dbReference type="AlphaFoldDB" id="A0A1C6SMX3"/>
<organism evidence="1 2">
    <name type="scientific">Micromonospora pallida</name>
    <dbReference type="NCBI Taxonomy" id="145854"/>
    <lineage>
        <taxon>Bacteria</taxon>
        <taxon>Bacillati</taxon>
        <taxon>Actinomycetota</taxon>
        <taxon>Actinomycetes</taxon>
        <taxon>Micromonosporales</taxon>
        <taxon>Micromonosporaceae</taxon>
        <taxon>Micromonospora</taxon>
    </lineage>
</organism>
<dbReference type="Proteomes" id="UP000198959">
    <property type="component" value="Unassembled WGS sequence"/>
</dbReference>
<dbReference type="EMBL" id="FMHW01000002">
    <property type="protein sequence ID" value="SCL30936.1"/>
    <property type="molecule type" value="Genomic_DNA"/>
</dbReference>
<proteinExistence type="predicted"/>